<dbReference type="Gramene" id="NC1G0109750.1">
    <property type="protein sequence ID" value="NC1G0109750.1:cds"/>
    <property type="gene ID" value="NC1G0109750"/>
</dbReference>
<evidence type="ECO:0000256" key="2">
    <source>
        <dbReference type="SAM" id="MobiDB-lite"/>
    </source>
</evidence>
<feature type="compositionally biased region" description="Acidic residues" evidence="2">
    <location>
        <begin position="226"/>
        <end position="247"/>
    </location>
</feature>
<feature type="region of interest" description="Disordered" evidence="2">
    <location>
        <begin position="208"/>
        <end position="273"/>
    </location>
</feature>
<feature type="compositionally biased region" description="Basic and acidic residues" evidence="2">
    <location>
        <begin position="209"/>
        <end position="225"/>
    </location>
</feature>
<evidence type="ECO:0000313" key="4">
    <source>
        <dbReference type="EMBL" id="VVV37976.1"/>
    </source>
</evidence>
<dbReference type="InterPro" id="IPR046431">
    <property type="entry name" value="FAF_dom"/>
</dbReference>
<dbReference type="EMBL" id="LR721774">
    <property type="protein sequence ID" value="VVV37976.1"/>
    <property type="molecule type" value="Genomic_DNA"/>
</dbReference>
<feature type="domain" description="FAF" evidence="3">
    <location>
        <begin position="169"/>
        <end position="221"/>
    </location>
</feature>
<proteinExistence type="inferred from homology"/>
<dbReference type="Pfam" id="PF11250">
    <property type="entry name" value="FAF"/>
    <property type="match status" value="1"/>
</dbReference>
<dbReference type="InterPro" id="IPR021410">
    <property type="entry name" value="FAF"/>
</dbReference>
<evidence type="ECO:0000259" key="3">
    <source>
        <dbReference type="Pfam" id="PF11250"/>
    </source>
</evidence>
<dbReference type="PANTHER" id="PTHR33155">
    <property type="entry name" value="FANTASTIC FOUR-LIKE PROTEIN (DUF3049)"/>
    <property type="match status" value="1"/>
</dbReference>
<sequence>MATLEALRHYFDSPTQEKSLLDALTALRRMKTINPVDLASFTEIFGELHFKENNPLEDSPQSVVLDDGAPSSSSSTTAYFSSDDDSSQASSVALVDDEARDVVPKTGESFLKNTKNLQMCTEGLGSESGGDVDESPHSSAEGSSEPLGNQSGNGQRMKDINRRSKYEGFPPPISSIGRNGQPWVSFRSYREDGRFVLREIRMPNQEFLHASREDGRLKLRFIQRDDDLETDAVEEEEETNDDGDDPEMGGAQQAQLQEEDDGGGDEGEKRAPM</sequence>
<dbReference type="OrthoDB" id="676808at2759"/>
<organism evidence="4">
    <name type="scientific">Nymphaea colorata</name>
    <name type="common">pocket water lily</name>
    <dbReference type="NCBI Taxonomy" id="210225"/>
    <lineage>
        <taxon>Eukaryota</taxon>
        <taxon>Viridiplantae</taxon>
        <taxon>Streptophyta</taxon>
        <taxon>Embryophyta</taxon>
        <taxon>Tracheophyta</taxon>
        <taxon>Spermatophyta</taxon>
        <taxon>Magnoliopsida</taxon>
        <taxon>Nymphaeales</taxon>
        <taxon>Nymphaeaceae</taxon>
        <taxon>Nymphaea</taxon>
    </lineage>
</organism>
<protein>
    <recommendedName>
        <fullName evidence="3">FAF domain-containing protein</fullName>
    </recommendedName>
</protein>
<feature type="compositionally biased region" description="Polar residues" evidence="2">
    <location>
        <begin position="137"/>
        <end position="154"/>
    </location>
</feature>
<feature type="region of interest" description="Disordered" evidence="2">
    <location>
        <begin position="55"/>
        <end position="95"/>
    </location>
</feature>
<dbReference type="PANTHER" id="PTHR33155:SF9">
    <property type="entry name" value="FANTASTIC FOUR-LIKE PROTEIN (DUF3049)"/>
    <property type="match status" value="1"/>
</dbReference>
<dbReference type="AlphaFoldDB" id="A0A5K0V9X6"/>
<gene>
    <name evidence="4" type="ORF">NYM_LOCUS1436</name>
</gene>
<feature type="region of interest" description="Disordered" evidence="2">
    <location>
        <begin position="121"/>
        <end position="184"/>
    </location>
</feature>
<feature type="compositionally biased region" description="Low complexity" evidence="2">
    <location>
        <begin position="66"/>
        <end position="94"/>
    </location>
</feature>
<comment type="similarity">
    <text evidence="1">Belongs to the fantastic four family.</text>
</comment>
<accession>A0A5K0V9X6</accession>
<name>A0A5K0V9X6_9MAGN</name>
<reference evidence="4" key="1">
    <citation type="submission" date="2019-09" db="EMBL/GenBank/DDBJ databases">
        <authorList>
            <person name="Zhang L."/>
        </authorList>
    </citation>
    <scope>NUCLEOTIDE SEQUENCE</scope>
</reference>
<evidence type="ECO:0000256" key="1">
    <source>
        <dbReference type="ARBA" id="ARBA00008690"/>
    </source>
</evidence>
<dbReference type="OMA" id="NEECGPW"/>
<feature type="compositionally biased region" description="Basic and acidic residues" evidence="2">
    <location>
        <begin position="156"/>
        <end position="166"/>
    </location>
</feature>